<feature type="compositionally biased region" description="Basic residues" evidence="6">
    <location>
        <begin position="858"/>
        <end position="869"/>
    </location>
</feature>
<feature type="region of interest" description="Disordered" evidence="6">
    <location>
        <begin position="1057"/>
        <end position="1094"/>
    </location>
</feature>
<evidence type="ECO:0000313" key="10">
    <source>
        <dbReference type="Proteomes" id="UP000078576"/>
    </source>
</evidence>
<organism evidence="9 10">
    <name type="scientific">Cytospora mali</name>
    <name type="common">Apple Valsa canker fungus</name>
    <name type="synonym">Valsa mali</name>
    <dbReference type="NCBI Taxonomy" id="578113"/>
    <lineage>
        <taxon>Eukaryota</taxon>
        <taxon>Fungi</taxon>
        <taxon>Dikarya</taxon>
        <taxon>Ascomycota</taxon>
        <taxon>Pezizomycotina</taxon>
        <taxon>Sordariomycetes</taxon>
        <taxon>Sordariomycetidae</taxon>
        <taxon>Diaporthales</taxon>
        <taxon>Cytosporaceae</taxon>
        <taxon>Cytospora</taxon>
    </lineage>
</organism>
<dbReference type="GO" id="GO:0043023">
    <property type="term" value="F:ribosomal large subunit binding"/>
    <property type="evidence" value="ECO:0007669"/>
    <property type="project" value="TreeGrafter"/>
</dbReference>
<dbReference type="AlphaFoldDB" id="A0A194V7T2"/>
<reference evidence="10" key="1">
    <citation type="submission" date="2014-12" db="EMBL/GenBank/DDBJ databases">
        <title>Genome Sequence of Valsa Canker Pathogens Uncovers a Specific Adaption of Colonization on Woody Bark.</title>
        <authorList>
            <person name="Yin Z."/>
            <person name="Liu H."/>
            <person name="Gao X."/>
            <person name="Li Z."/>
            <person name="Song N."/>
            <person name="Ke X."/>
            <person name="Dai Q."/>
            <person name="Wu Y."/>
            <person name="Sun Y."/>
            <person name="Xu J.-R."/>
            <person name="Kang Z.K."/>
            <person name="Wang L."/>
            <person name="Huang L."/>
        </authorList>
    </citation>
    <scope>NUCLEOTIDE SEQUENCE [LARGE SCALE GENOMIC DNA]</scope>
    <source>
        <strain evidence="10">SXYL134</strain>
    </source>
</reference>
<dbReference type="GO" id="GO:0000049">
    <property type="term" value="F:tRNA binding"/>
    <property type="evidence" value="ECO:0007669"/>
    <property type="project" value="TreeGrafter"/>
</dbReference>
<keyword evidence="3" id="KW-0963">Cytoplasm</keyword>
<evidence type="ECO:0000256" key="1">
    <source>
        <dbReference type="ARBA" id="ARBA00004496"/>
    </source>
</evidence>
<accession>A0A194V7T2</accession>
<feature type="compositionally biased region" description="Acidic residues" evidence="6">
    <location>
        <begin position="439"/>
        <end position="462"/>
    </location>
</feature>
<feature type="region of interest" description="Disordered" evidence="6">
    <location>
        <begin position="439"/>
        <end position="469"/>
    </location>
</feature>
<evidence type="ECO:0000256" key="2">
    <source>
        <dbReference type="ARBA" id="ARBA00008318"/>
    </source>
</evidence>
<dbReference type="PANTHER" id="PTHR15239:SF6">
    <property type="entry name" value="RIBOSOME QUALITY CONTROL COMPLEX SUBUNIT NEMF"/>
    <property type="match status" value="1"/>
</dbReference>
<dbReference type="STRING" id="694573.A0A194V7T2"/>
<sequence>MKQRFSSLDVKAISNELSQALVGLRLANIYDISSKKFLLKFAISGKKEQLIVDSGFRLHLTDFTRPTAAAPSAFTSRLRKFLKTRRCTAVSQIGTDRIIELQFSDGAYHLYLEFFAAGNVILTDADLKILTLLRTVHEGEGQEPQRVGLTYDLENRQNYGGVPPLTRDRVRDALKKSVAKAEAVDASKKKQKRKAGDELRRGLATTIEELPPMVVDHAFEATGFAPTAKPAEVLENETLFDALFNSLEAARRIVDEVTGSGTCKGYIFAKKRETKESDSLVPSGEQPQALLYEDFQPFLPQKFAKNDAYTVLTFDNYNKTVDAFFSSMEGQKLGSRLSDREAAAKRKLEAVREIQEQKVEGLRQAQMLNMRKAGALEANTDRVQEAMDAVNGLIAQGMDWVNIGKLIEREQKRNNPVAQVIKLPLNLEENTMTLLLAEEEEEEEDLEEGYESTSDDDSENGAEDNRKKPETKLTIEINLGLSPYANAREYYDQRKVAAVKAQKTVEQSGMALKSAEKKIAEDLKKGLKQEKPIMQPLRRQMWFEKFIWFISSDGYLVLGGRDAMQNEMLYKKYLRKGDVYVHADMHGAASVIIKNNPNMPDAPIPPSTLSQAGSLSVCSSSAWDSKAGMGAWWVNAEQVSKSAPTGEYLPSGSFMVRGNKNFLPPQPLILGFGFLFKISVESKANHVKHRLHDVDGVAGQGADRTEQETPTAKQQDDNDSGDEHDDHENAERQNPLQINAEGEDEDHIDDDDDEEEQIDQDVDHVKDGVDNMGLEETAEAPMMSGALYNDAGELEEPRSTDAANDGKDANGDAGQSDAEDNKSEAATEAPTEAPSTSNATTSQQTNGQKQKNTAPAKRGQRGKQKKAASKYKDQDEEDRAMYEELIGAAKGRQKAEAEAKAKAERRAEEEARQERRRQAQLKHQKKVAEHEEIRKLMLDEGVEVLDDTEEAEVTPLDALVGRPLPGDEIIEVVPMCAPWAAMAKCKYKVKLQPGATKKGKAVKEILERWKAAAVKKGNVDETARDSERMWPREVELIKAAKPEEANNVVPVGKMTVMLTGGTGGGGGGSGGGGKSGGKSGQGKGGKGGKGGKKR</sequence>
<dbReference type="GO" id="GO:1990112">
    <property type="term" value="C:RQC complex"/>
    <property type="evidence" value="ECO:0007669"/>
    <property type="project" value="TreeGrafter"/>
</dbReference>
<evidence type="ECO:0000259" key="7">
    <source>
        <dbReference type="Pfam" id="PF05670"/>
    </source>
</evidence>
<dbReference type="Proteomes" id="UP000078576">
    <property type="component" value="Unassembled WGS sequence"/>
</dbReference>
<dbReference type="GO" id="GO:1990116">
    <property type="term" value="P:ribosome-associated ubiquitin-dependent protein catabolic process"/>
    <property type="evidence" value="ECO:0007669"/>
    <property type="project" value="TreeGrafter"/>
</dbReference>
<dbReference type="GO" id="GO:0072344">
    <property type="term" value="P:rescue of stalled ribosome"/>
    <property type="evidence" value="ECO:0007669"/>
    <property type="project" value="TreeGrafter"/>
</dbReference>
<dbReference type="InterPro" id="IPR051608">
    <property type="entry name" value="RQC_Subunit_NEMF"/>
</dbReference>
<feature type="compositionally biased region" description="Basic and acidic residues" evidence="6">
    <location>
        <begin position="893"/>
        <end position="917"/>
    </location>
</feature>
<gene>
    <name evidence="9" type="ORF">VP1G_07122</name>
</gene>
<dbReference type="Pfam" id="PF05833">
    <property type="entry name" value="NFACT_N"/>
    <property type="match status" value="1"/>
</dbReference>
<feature type="compositionally biased region" description="Basic and acidic residues" evidence="6">
    <location>
        <begin position="795"/>
        <end position="810"/>
    </location>
</feature>
<dbReference type="InterPro" id="IPR021846">
    <property type="entry name" value="NFACT-C"/>
</dbReference>
<feature type="compositionally biased region" description="Low complexity" evidence="6">
    <location>
        <begin position="826"/>
        <end position="846"/>
    </location>
</feature>
<dbReference type="InterPro" id="IPR008532">
    <property type="entry name" value="NFACT_RNA-bd"/>
</dbReference>
<dbReference type="Gene3D" id="2.30.310.10">
    <property type="entry name" value="ibrinogen binding protein from staphylococcus aureus domain"/>
    <property type="match status" value="1"/>
</dbReference>
<comment type="similarity">
    <text evidence="2">Belongs to the NEMF family.</text>
</comment>
<dbReference type="EMBL" id="KN714738">
    <property type="protein sequence ID" value="KUI59876.1"/>
    <property type="molecule type" value="Genomic_DNA"/>
</dbReference>
<evidence type="ECO:0000313" key="9">
    <source>
        <dbReference type="EMBL" id="KUI59876.1"/>
    </source>
</evidence>
<dbReference type="OrthoDB" id="207084at2759"/>
<dbReference type="FunFam" id="2.30.310.10:FF:000003">
    <property type="entry name" value="Zinc knuckle domain containing protein"/>
    <property type="match status" value="1"/>
</dbReference>
<feature type="compositionally biased region" description="Gly residues" evidence="6">
    <location>
        <begin position="1060"/>
        <end position="1088"/>
    </location>
</feature>
<feature type="compositionally biased region" description="Acidic residues" evidence="6">
    <location>
        <begin position="741"/>
        <end position="760"/>
    </location>
</feature>
<dbReference type="Pfam" id="PF05670">
    <property type="entry name" value="NFACT-R_1"/>
    <property type="match status" value="1"/>
</dbReference>
<dbReference type="Pfam" id="PF11923">
    <property type="entry name" value="NFACT-C"/>
    <property type="match status" value="1"/>
</dbReference>
<evidence type="ECO:0000256" key="5">
    <source>
        <dbReference type="ARBA" id="ARBA00070414"/>
    </source>
</evidence>
<keyword evidence="4" id="KW-0175">Coiled coil</keyword>
<evidence type="ECO:0000259" key="8">
    <source>
        <dbReference type="Pfam" id="PF11923"/>
    </source>
</evidence>
<evidence type="ECO:0000256" key="3">
    <source>
        <dbReference type="ARBA" id="ARBA00022490"/>
    </source>
</evidence>
<keyword evidence="10" id="KW-1185">Reference proteome</keyword>
<proteinExistence type="inferred from homology"/>
<evidence type="ECO:0000256" key="4">
    <source>
        <dbReference type="ARBA" id="ARBA00023054"/>
    </source>
</evidence>
<protein>
    <recommendedName>
        <fullName evidence="5">Ribosome quality control complex subunit 2</fullName>
    </recommendedName>
</protein>
<dbReference type="GO" id="GO:0005737">
    <property type="term" value="C:cytoplasm"/>
    <property type="evidence" value="ECO:0007669"/>
    <property type="project" value="UniProtKB-SubCell"/>
</dbReference>
<feature type="region of interest" description="Disordered" evidence="6">
    <location>
        <begin position="691"/>
        <end position="931"/>
    </location>
</feature>
<feature type="domain" description="NFACT protein C-terminal" evidence="8">
    <location>
        <begin position="950"/>
        <end position="1057"/>
    </location>
</feature>
<feature type="domain" description="NFACT RNA-binding" evidence="7">
    <location>
        <begin position="545"/>
        <end position="658"/>
    </location>
</feature>
<name>A0A194V7T2_CYTMA</name>
<comment type="subcellular location">
    <subcellularLocation>
        <location evidence="1">Cytoplasm</location>
    </subcellularLocation>
</comment>
<evidence type="ECO:0000256" key="6">
    <source>
        <dbReference type="SAM" id="MobiDB-lite"/>
    </source>
</evidence>
<dbReference type="PANTHER" id="PTHR15239">
    <property type="entry name" value="NUCLEAR EXPORT MEDIATOR FACTOR NEMF"/>
    <property type="match status" value="1"/>
</dbReference>